<dbReference type="PROSITE" id="PS00211">
    <property type="entry name" value="ABC_TRANSPORTER_1"/>
    <property type="match status" value="1"/>
</dbReference>
<keyword evidence="4" id="KW-0410">Iron transport</keyword>
<evidence type="ECO:0000313" key="11">
    <source>
        <dbReference type="EMBL" id="SUN45104.1"/>
    </source>
</evidence>
<keyword evidence="8" id="KW-0406">Ion transport</keyword>
<reference evidence="11 12" key="1">
    <citation type="submission" date="2018-06" db="EMBL/GenBank/DDBJ databases">
        <authorList>
            <consortium name="Pathogen Informatics"/>
            <person name="Doyle S."/>
        </authorList>
    </citation>
    <scope>NUCLEOTIDE SEQUENCE [LARGE SCALE GENOMIC DNA]</scope>
    <source>
        <strain evidence="11 12">NCTC12092</strain>
    </source>
</reference>
<feature type="domain" description="ABC transporter" evidence="10">
    <location>
        <begin position="8"/>
        <end position="244"/>
    </location>
</feature>
<keyword evidence="9" id="KW-0472">Membrane</keyword>
<evidence type="ECO:0000313" key="12">
    <source>
        <dbReference type="Proteomes" id="UP000254461"/>
    </source>
</evidence>
<keyword evidence="7" id="KW-0408">Iron</keyword>
<evidence type="ECO:0000256" key="9">
    <source>
        <dbReference type="ARBA" id="ARBA00023136"/>
    </source>
</evidence>
<dbReference type="InterPro" id="IPR003593">
    <property type="entry name" value="AAA+_ATPase"/>
</dbReference>
<dbReference type="InterPro" id="IPR027417">
    <property type="entry name" value="P-loop_NTPase"/>
</dbReference>
<name>A0A380JMT4_9STRE</name>
<dbReference type="PANTHER" id="PTHR42771:SF10">
    <property type="entry name" value="FERRICHROME TRANSPORT ATP-BINDING PROTEIN FHUC"/>
    <property type="match status" value="1"/>
</dbReference>
<evidence type="ECO:0000256" key="2">
    <source>
        <dbReference type="ARBA" id="ARBA00022448"/>
    </source>
</evidence>
<dbReference type="GeneID" id="83704257"/>
<evidence type="ECO:0000256" key="4">
    <source>
        <dbReference type="ARBA" id="ARBA00022496"/>
    </source>
</evidence>
<dbReference type="GO" id="GO:0005886">
    <property type="term" value="C:plasma membrane"/>
    <property type="evidence" value="ECO:0007669"/>
    <property type="project" value="UniProtKB-SubCell"/>
</dbReference>
<evidence type="ECO:0000256" key="6">
    <source>
        <dbReference type="ARBA" id="ARBA00022840"/>
    </source>
</evidence>
<keyword evidence="5" id="KW-0547">Nucleotide-binding</keyword>
<sequence>MRHEQGLISVEDLSFTYRDRLILDRLSFTIPKGKITTIMGANGCGKSTLLGLLTKNIPVKSGQIFLEGQAISSISLKQFAQKVAVVHQDNQAVADLLVGDLVAMARQAHRRFFKGSSQEDDDIVAWALEVTNLRELAFREMQELSGGEKQRVWIAMALAQKTGVLVLDEPTTYLDIKYQLDILALIKKINQELGMTIIMVLHDINQALAVSDCVIGLQKGAIYAQGSPQEILDQAFVEAVFGVSLPFIEKQDRRFVLTTL</sequence>
<dbReference type="GO" id="GO:0006826">
    <property type="term" value="P:iron ion transport"/>
    <property type="evidence" value="ECO:0007669"/>
    <property type="project" value="UniProtKB-KW"/>
</dbReference>
<keyword evidence="3" id="KW-1003">Cell membrane</keyword>
<accession>A0A380JMT4</accession>
<evidence type="ECO:0000256" key="1">
    <source>
        <dbReference type="ARBA" id="ARBA00004202"/>
    </source>
</evidence>
<evidence type="ECO:0000256" key="8">
    <source>
        <dbReference type="ARBA" id="ARBA00023065"/>
    </source>
</evidence>
<protein>
    <submittedName>
        <fullName evidence="11">ABC transporter ATP-binding protein</fullName>
    </submittedName>
</protein>
<gene>
    <name evidence="11" type="primary">yusV_2</name>
    <name evidence="11" type="ORF">NCTC12092_00365</name>
</gene>
<evidence type="ECO:0000256" key="7">
    <source>
        <dbReference type="ARBA" id="ARBA00023004"/>
    </source>
</evidence>
<evidence type="ECO:0000256" key="3">
    <source>
        <dbReference type="ARBA" id="ARBA00022475"/>
    </source>
</evidence>
<comment type="subcellular location">
    <subcellularLocation>
        <location evidence="1">Cell membrane</location>
        <topology evidence="1">Peripheral membrane protein</topology>
    </subcellularLocation>
</comment>
<dbReference type="PANTHER" id="PTHR42771">
    <property type="entry name" value="IRON(3+)-HYDROXAMATE IMPORT ATP-BINDING PROTEIN FHUC"/>
    <property type="match status" value="1"/>
</dbReference>
<dbReference type="PROSITE" id="PS50893">
    <property type="entry name" value="ABC_TRANSPORTER_2"/>
    <property type="match status" value="1"/>
</dbReference>
<dbReference type="FunFam" id="3.40.50.300:FF:000134">
    <property type="entry name" value="Iron-enterobactin ABC transporter ATP-binding protein"/>
    <property type="match status" value="1"/>
</dbReference>
<dbReference type="Gene3D" id="3.40.50.300">
    <property type="entry name" value="P-loop containing nucleotide triphosphate hydrolases"/>
    <property type="match status" value="1"/>
</dbReference>
<dbReference type="CDD" id="cd03214">
    <property type="entry name" value="ABC_Iron-Siderophores_B12_Hemin"/>
    <property type="match status" value="1"/>
</dbReference>
<dbReference type="GO" id="GO:0005524">
    <property type="term" value="F:ATP binding"/>
    <property type="evidence" value="ECO:0007669"/>
    <property type="project" value="UniProtKB-KW"/>
</dbReference>
<evidence type="ECO:0000259" key="10">
    <source>
        <dbReference type="PROSITE" id="PS50893"/>
    </source>
</evidence>
<dbReference type="InterPro" id="IPR017871">
    <property type="entry name" value="ABC_transporter-like_CS"/>
</dbReference>
<dbReference type="Proteomes" id="UP000254461">
    <property type="component" value="Unassembled WGS sequence"/>
</dbReference>
<dbReference type="SUPFAM" id="SSF52540">
    <property type="entry name" value="P-loop containing nucleoside triphosphate hydrolases"/>
    <property type="match status" value="1"/>
</dbReference>
<keyword evidence="2" id="KW-0813">Transport</keyword>
<dbReference type="InterPro" id="IPR003439">
    <property type="entry name" value="ABC_transporter-like_ATP-bd"/>
</dbReference>
<dbReference type="RefSeq" id="WP_115250617.1">
    <property type="nucleotide sequence ID" value="NZ_UHFF01000002.1"/>
</dbReference>
<dbReference type="EMBL" id="UHFF01000002">
    <property type="protein sequence ID" value="SUN45104.1"/>
    <property type="molecule type" value="Genomic_DNA"/>
</dbReference>
<dbReference type="AlphaFoldDB" id="A0A380JMT4"/>
<proteinExistence type="predicted"/>
<evidence type="ECO:0000256" key="5">
    <source>
        <dbReference type="ARBA" id="ARBA00022741"/>
    </source>
</evidence>
<dbReference type="SMART" id="SM00382">
    <property type="entry name" value="AAA"/>
    <property type="match status" value="1"/>
</dbReference>
<dbReference type="GO" id="GO:0016887">
    <property type="term" value="F:ATP hydrolysis activity"/>
    <property type="evidence" value="ECO:0007669"/>
    <property type="project" value="InterPro"/>
</dbReference>
<dbReference type="Pfam" id="PF00005">
    <property type="entry name" value="ABC_tran"/>
    <property type="match status" value="1"/>
</dbReference>
<organism evidence="11 12">
    <name type="scientific">Streptococcus equi subsp. equi</name>
    <dbReference type="NCBI Taxonomy" id="148942"/>
    <lineage>
        <taxon>Bacteria</taxon>
        <taxon>Bacillati</taxon>
        <taxon>Bacillota</taxon>
        <taxon>Bacilli</taxon>
        <taxon>Lactobacillales</taxon>
        <taxon>Streptococcaceae</taxon>
        <taxon>Streptococcus</taxon>
    </lineage>
</organism>
<keyword evidence="6 11" id="KW-0067">ATP-binding</keyword>
<dbReference type="InterPro" id="IPR051535">
    <property type="entry name" value="Siderophore_ABC-ATPase"/>
</dbReference>